<dbReference type="AlphaFoldDB" id="A0A2P5AHT3"/>
<feature type="non-terminal residue" evidence="1">
    <location>
        <position position="90"/>
    </location>
</feature>
<proteinExistence type="predicted"/>
<evidence type="ECO:0000313" key="1">
    <source>
        <dbReference type="EMBL" id="PON36097.1"/>
    </source>
</evidence>
<evidence type="ECO:0000313" key="2">
    <source>
        <dbReference type="Proteomes" id="UP000237000"/>
    </source>
</evidence>
<reference evidence="2" key="1">
    <citation type="submission" date="2016-06" db="EMBL/GenBank/DDBJ databases">
        <title>Parallel loss of symbiosis genes in relatives of nitrogen-fixing non-legume Parasponia.</title>
        <authorList>
            <person name="Van Velzen R."/>
            <person name="Holmer R."/>
            <person name="Bu F."/>
            <person name="Rutten L."/>
            <person name="Van Zeijl A."/>
            <person name="Liu W."/>
            <person name="Santuari L."/>
            <person name="Cao Q."/>
            <person name="Sharma T."/>
            <person name="Shen D."/>
            <person name="Roswanjaya Y."/>
            <person name="Wardhani T."/>
            <person name="Kalhor M.S."/>
            <person name="Jansen J."/>
            <person name="Van den Hoogen J."/>
            <person name="Gungor B."/>
            <person name="Hartog M."/>
            <person name="Hontelez J."/>
            <person name="Verver J."/>
            <person name="Yang W.-C."/>
            <person name="Schijlen E."/>
            <person name="Repin R."/>
            <person name="Schilthuizen M."/>
            <person name="Schranz E."/>
            <person name="Heidstra R."/>
            <person name="Miyata K."/>
            <person name="Fedorova E."/>
            <person name="Kohlen W."/>
            <person name="Bisseling T."/>
            <person name="Smit S."/>
            <person name="Geurts R."/>
        </authorList>
    </citation>
    <scope>NUCLEOTIDE SEQUENCE [LARGE SCALE GENOMIC DNA]</scope>
    <source>
        <strain evidence="2">cv. RG33-2</strain>
    </source>
</reference>
<sequence length="90" mass="10365">MKDAKKPSKKRLKSGIVQLYKDNLSMSLEDFISTEQWQKLDETSGMDIPQTLTQLLTLASLYTLKYYNENAPAIALAFDKQKKAKRLPRK</sequence>
<name>A0A2P5AHT3_TREOI</name>
<dbReference type="EMBL" id="JXTC01000849">
    <property type="protein sequence ID" value="PON36097.1"/>
    <property type="molecule type" value="Genomic_DNA"/>
</dbReference>
<organism evidence="1 2">
    <name type="scientific">Trema orientale</name>
    <name type="common">Charcoal tree</name>
    <name type="synonym">Celtis orientalis</name>
    <dbReference type="NCBI Taxonomy" id="63057"/>
    <lineage>
        <taxon>Eukaryota</taxon>
        <taxon>Viridiplantae</taxon>
        <taxon>Streptophyta</taxon>
        <taxon>Embryophyta</taxon>
        <taxon>Tracheophyta</taxon>
        <taxon>Spermatophyta</taxon>
        <taxon>Magnoliopsida</taxon>
        <taxon>eudicotyledons</taxon>
        <taxon>Gunneridae</taxon>
        <taxon>Pentapetalae</taxon>
        <taxon>rosids</taxon>
        <taxon>fabids</taxon>
        <taxon>Rosales</taxon>
        <taxon>Cannabaceae</taxon>
        <taxon>Trema</taxon>
    </lineage>
</organism>
<comment type="caution">
    <text evidence="1">The sequence shown here is derived from an EMBL/GenBank/DDBJ whole genome shotgun (WGS) entry which is preliminary data.</text>
</comment>
<keyword evidence="2" id="KW-1185">Reference proteome</keyword>
<dbReference type="InParanoid" id="A0A2P5AHT3"/>
<gene>
    <name evidence="1" type="ORF">TorRG33x02_350030</name>
</gene>
<dbReference type="Proteomes" id="UP000237000">
    <property type="component" value="Unassembled WGS sequence"/>
</dbReference>
<accession>A0A2P5AHT3</accession>
<protein>
    <submittedName>
        <fullName evidence="1">Uncharacterized protein</fullName>
    </submittedName>
</protein>